<gene>
    <name evidence="2" type="ORF">BSL78_24099</name>
</gene>
<evidence type="ECO:0000256" key="1">
    <source>
        <dbReference type="SAM" id="MobiDB-lite"/>
    </source>
</evidence>
<feature type="region of interest" description="Disordered" evidence="1">
    <location>
        <begin position="366"/>
        <end position="484"/>
    </location>
</feature>
<comment type="caution">
    <text evidence="2">The sequence shown here is derived from an EMBL/GenBank/DDBJ whole genome shotgun (WGS) entry which is preliminary data.</text>
</comment>
<name>A0A2G8JTI7_STIJA</name>
<feature type="compositionally biased region" description="Low complexity" evidence="1">
    <location>
        <begin position="199"/>
        <end position="208"/>
    </location>
</feature>
<feature type="compositionally biased region" description="Basic and acidic residues" evidence="1">
    <location>
        <begin position="173"/>
        <end position="191"/>
    </location>
</feature>
<feature type="compositionally biased region" description="Low complexity" evidence="1">
    <location>
        <begin position="151"/>
        <end position="165"/>
    </location>
</feature>
<feature type="compositionally biased region" description="Basic and acidic residues" evidence="1">
    <location>
        <begin position="40"/>
        <end position="53"/>
    </location>
</feature>
<proteinExistence type="predicted"/>
<evidence type="ECO:0000313" key="2">
    <source>
        <dbReference type="EMBL" id="PIK39072.1"/>
    </source>
</evidence>
<feature type="compositionally biased region" description="Acidic residues" evidence="1">
    <location>
        <begin position="517"/>
        <end position="526"/>
    </location>
</feature>
<feature type="compositionally biased region" description="Basic and acidic residues" evidence="1">
    <location>
        <begin position="416"/>
        <end position="425"/>
    </location>
</feature>
<keyword evidence="3" id="KW-1185">Reference proteome</keyword>
<sequence length="797" mass="87159">MEAEEDAILLCQDIKPGKSAEIICEGNKNNSSKNIFGVPPEDHRDDSGLPEDRKEMRDEIANVAEDEDGLTNFIKDARSCCQDIGEDVTKDGEVLEERKGSKGAEEEEVLTKSLESSRSFSEEAVEEGEDVTKDGELSEERKDSKGADGVEGLTKSLESSSSFSEEVVEEGEDVTKDGELFEERKDSKGAEEVEGLTKSLESSSSFSEDAVEECEAVTKDGELLEEKKDSKGAEEEDVLTKTLESSRSFSEEAVEEGEDGTKDGELLEERKDSKGAEGVEGLTKSLESSSSFSEEAVEEGEEVTKDGELFEERKDSKGAEEEQDLTKSLEQHSNYVCQEVGGDEDGGQATVKFEGKTYNYEEIEDVIGERSETEISEDQGQESVMEDGESADKGTDSEVDQESRSKEIDEDAPFNETDKSEHDEIAVDDTVQKKPNISSDAEQSAIIKGLQPLGQKDTEEGEGEGKKNEDAGSGITDQSLLQREVVGGEVGEGIVAEDVSDEPNAKIMADNGLLVQEEADSDDDRLLDETRGDSSLDEILNEKQVAAPTRHLSDSFTRSDERQIQDEPDNLIAGVVEQDMECSEDAEKDGAKCTRAEQGFREVGLLPESVDDVKHRSLSDDVVLTDIEVSDKRQQVQQTAIERTQVTDHHFEDAVIRNDTDLTQAERHVKDFEYQEDETIEVSPGSLQMTNLDEVRDLESIEGNESSGVIVQVGDPGMSDNRQVELDLNAGRGEDNVGATSLYNSDHGVSSSCRETTVTSTVLSIKSKTVLEGNSLKSLNVIETNVTIETRSEAIDS</sequence>
<feature type="region of interest" description="Disordered" evidence="1">
    <location>
        <begin position="85"/>
        <end position="350"/>
    </location>
</feature>
<feature type="compositionally biased region" description="Basic and acidic residues" evidence="1">
    <location>
        <begin position="87"/>
        <end position="104"/>
    </location>
</feature>
<evidence type="ECO:0000313" key="3">
    <source>
        <dbReference type="Proteomes" id="UP000230750"/>
    </source>
</evidence>
<feature type="compositionally biased region" description="Basic and acidic residues" evidence="1">
    <location>
        <begin position="216"/>
        <end position="233"/>
    </location>
</feature>
<dbReference type="EMBL" id="MRZV01001280">
    <property type="protein sequence ID" value="PIK39072.1"/>
    <property type="molecule type" value="Genomic_DNA"/>
</dbReference>
<feature type="compositionally biased region" description="Basic and acidic residues" evidence="1">
    <location>
        <begin position="259"/>
        <end position="277"/>
    </location>
</feature>
<dbReference type="Proteomes" id="UP000230750">
    <property type="component" value="Unassembled WGS sequence"/>
</dbReference>
<feature type="compositionally biased region" description="Basic and acidic residues" evidence="1">
    <location>
        <begin position="390"/>
        <end position="407"/>
    </location>
</feature>
<feature type="compositionally biased region" description="Basic and acidic residues" evidence="1">
    <location>
        <begin position="302"/>
        <end position="330"/>
    </location>
</feature>
<feature type="compositionally biased region" description="Low complexity" evidence="1">
    <location>
        <begin position="280"/>
        <end position="294"/>
    </location>
</feature>
<protein>
    <submittedName>
        <fullName evidence="2">Uncharacterized protein</fullName>
    </submittedName>
</protein>
<feature type="compositionally biased region" description="Basic and acidic residues" evidence="1">
    <location>
        <begin position="551"/>
        <end position="565"/>
    </location>
</feature>
<accession>A0A2G8JTI7</accession>
<feature type="compositionally biased region" description="Polar residues" evidence="1">
    <location>
        <begin position="433"/>
        <end position="442"/>
    </location>
</feature>
<feature type="compositionally biased region" description="Basic and acidic residues" evidence="1">
    <location>
        <begin position="130"/>
        <end position="148"/>
    </location>
</feature>
<dbReference type="AlphaFoldDB" id="A0A2G8JTI7"/>
<feature type="region of interest" description="Disordered" evidence="1">
    <location>
        <begin position="29"/>
        <end position="53"/>
    </location>
</feature>
<reference evidence="2 3" key="1">
    <citation type="journal article" date="2017" name="PLoS Biol.">
        <title>The sea cucumber genome provides insights into morphological evolution and visceral regeneration.</title>
        <authorList>
            <person name="Zhang X."/>
            <person name="Sun L."/>
            <person name="Yuan J."/>
            <person name="Sun Y."/>
            <person name="Gao Y."/>
            <person name="Zhang L."/>
            <person name="Li S."/>
            <person name="Dai H."/>
            <person name="Hamel J.F."/>
            <person name="Liu C."/>
            <person name="Yu Y."/>
            <person name="Liu S."/>
            <person name="Lin W."/>
            <person name="Guo K."/>
            <person name="Jin S."/>
            <person name="Xu P."/>
            <person name="Storey K.B."/>
            <person name="Huan P."/>
            <person name="Zhang T."/>
            <person name="Zhou Y."/>
            <person name="Zhang J."/>
            <person name="Lin C."/>
            <person name="Li X."/>
            <person name="Xing L."/>
            <person name="Huo D."/>
            <person name="Sun M."/>
            <person name="Wang L."/>
            <person name="Mercier A."/>
            <person name="Li F."/>
            <person name="Yang H."/>
            <person name="Xiang J."/>
        </authorList>
    </citation>
    <scope>NUCLEOTIDE SEQUENCE [LARGE SCALE GENOMIC DNA]</scope>
    <source>
        <strain evidence="2">Shaxun</strain>
        <tissue evidence="2">Muscle</tissue>
    </source>
</reference>
<feature type="compositionally biased region" description="Acidic residues" evidence="1">
    <location>
        <begin position="374"/>
        <end position="389"/>
    </location>
</feature>
<feature type="region of interest" description="Disordered" evidence="1">
    <location>
        <begin position="510"/>
        <end position="569"/>
    </location>
</feature>
<organism evidence="2 3">
    <name type="scientific">Stichopus japonicus</name>
    <name type="common">Sea cucumber</name>
    <dbReference type="NCBI Taxonomy" id="307972"/>
    <lineage>
        <taxon>Eukaryota</taxon>
        <taxon>Metazoa</taxon>
        <taxon>Echinodermata</taxon>
        <taxon>Eleutherozoa</taxon>
        <taxon>Echinozoa</taxon>
        <taxon>Holothuroidea</taxon>
        <taxon>Aspidochirotacea</taxon>
        <taxon>Aspidochirotida</taxon>
        <taxon>Stichopodidae</taxon>
        <taxon>Apostichopus</taxon>
    </lineage>
</organism>